<dbReference type="InterPro" id="IPR002669">
    <property type="entry name" value="UreD"/>
</dbReference>
<comment type="subcellular location">
    <subcellularLocation>
        <location evidence="3">Cytoplasm</location>
    </subcellularLocation>
</comment>
<proteinExistence type="inferred from homology"/>
<keyword evidence="3" id="KW-0963">Cytoplasm</keyword>
<dbReference type="EMBL" id="CP030041">
    <property type="protein sequence ID" value="AWW28663.1"/>
    <property type="molecule type" value="Genomic_DNA"/>
</dbReference>
<dbReference type="Pfam" id="PF01774">
    <property type="entry name" value="UreD"/>
    <property type="match status" value="1"/>
</dbReference>
<dbReference type="GO" id="GO:0005737">
    <property type="term" value="C:cytoplasm"/>
    <property type="evidence" value="ECO:0007669"/>
    <property type="project" value="UniProtKB-SubCell"/>
</dbReference>
<name>A0A2Z4IDY9_9BACT</name>
<dbReference type="OrthoDB" id="9807968at2"/>
<dbReference type="KEGG" id="est:DN752_00070"/>
<evidence type="ECO:0000256" key="2">
    <source>
        <dbReference type="ARBA" id="ARBA00023186"/>
    </source>
</evidence>
<dbReference type="PANTHER" id="PTHR33643:SF1">
    <property type="entry name" value="UREASE ACCESSORY PROTEIN D"/>
    <property type="match status" value="1"/>
</dbReference>
<dbReference type="GO" id="GO:0016151">
    <property type="term" value="F:nickel cation binding"/>
    <property type="evidence" value="ECO:0007669"/>
    <property type="project" value="UniProtKB-UniRule"/>
</dbReference>
<keyword evidence="5" id="KW-1185">Reference proteome</keyword>
<comment type="subunit">
    <text evidence="3">UreD, UreF and UreG form a complex that acts as a GTP-hydrolysis-dependent molecular chaperone, activating the urease apoprotein by helping to assemble the nickel containing metallocenter of UreC. The UreE protein probably delivers the nickel.</text>
</comment>
<comment type="similarity">
    <text evidence="1 3">Belongs to the UreD family.</text>
</comment>
<keyword evidence="3" id="KW-0996">Nickel insertion</keyword>
<sequence length="290" mass="33488">MDSKVCAHRRRCRRTRLKSLMEKYRLKTGLREQTILKDVFFTPPFNLVEVRENKKNPLLEVMVMSSSPGMLNDDVYDIHIDVINHSQLNLQTQSYQRIYVSKNGTKQRMQVDVGEGAYFSHVPHPMVPHAGAIYFAENTLALTKSSTLLWGEILTCGRKWMEKGEQFTFKKHHTITTIRVEGKTIFKDNLFLLPAALDITEMGQYEGFTHQGSLFFIAPEGDIKKKMDDIHDRLASEADIDFGISLIRENAYVLRVLGNSGERLFRIFDQIRKEEDENINRITKASCLQN</sequence>
<dbReference type="AlphaFoldDB" id="A0A2Z4IDY9"/>
<reference evidence="4 5" key="1">
    <citation type="submission" date="2018-06" db="EMBL/GenBank/DDBJ databases">
        <title>Echinicola strongylocentroti sp. nov., isolated from a sea urchin Strongylocentrotus intermedius.</title>
        <authorList>
            <person name="Bae S.S."/>
        </authorList>
    </citation>
    <scope>NUCLEOTIDE SEQUENCE [LARGE SCALE GENOMIC DNA]</scope>
    <source>
        <strain evidence="4 5">MEBiC08714</strain>
    </source>
</reference>
<evidence type="ECO:0000256" key="1">
    <source>
        <dbReference type="ARBA" id="ARBA00007177"/>
    </source>
</evidence>
<dbReference type="Proteomes" id="UP000248688">
    <property type="component" value="Chromosome"/>
</dbReference>
<evidence type="ECO:0000313" key="4">
    <source>
        <dbReference type="EMBL" id="AWW28663.1"/>
    </source>
</evidence>
<accession>A0A2Z4IDY9</accession>
<dbReference type="PANTHER" id="PTHR33643">
    <property type="entry name" value="UREASE ACCESSORY PROTEIN D"/>
    <property type="match status" value="1"/>
</dbReference>
<evidence type="ECO:0000313" key="5">
    <source>
        <dbReference type="Proteomes" id="UP000248688"/>
    </source>
</evidence>
<gene>
    <name evidence="3" type="primary">ureD</name>
    <name evidence="4" type="ORF">DN752_00070</name>
</gene>
<comment type="function">
    <text evidence="3">Required for maturation of urease via the functional incorporation of the urease nickel metallocenter.</text>
</comment>
<keyword evidence="2 3" id="KW-0143">Chaperone</keyword>
<protein>
    <recommendedName>
        <fullName evidence="3">Urease accessory protein UreD</fullName>
    </recommendedName>
</protein>
<evidence type="ECO:0000256" key="3">
    <source>
        <dbReference type="HAMAP-Rule" id="MF_01384"/>
    </source>
</evidence>
<dbReference type="HAMAP" id="MF_01384">
    <property type="entry name" value="UreD"/>
    <property type="match status" value="1"/>
</dbReference>
<organism evidence="4 5">
    <name type="scientific">Echinicola strongylocentroti</name>
    <dbReference type="NCBI Taxonomy" id="1795355"/>
    <lineage>
        <taxon>Bacteria</taxon>
        <taxon>Pseudomonadati</taxon>
        <taxon>Bacteroidota</taxon>
        <taxon>Cytophagia</taxon>
        <taxon>Cytophagales</taxon>
        <taxon>Cyclobacteriaceae</taxon>
        <taxon>Echinicola</taxon>
    </lineage>
</organism>